<dbReference type="Gene3D" id="3.40.50.300">
    <property type="entry name" value="P-loop containing nucleotide triphosphate hydrolases"/>
    <property type="match status" value="1"/>
</dbReference>
<dbReference type="PANTHER" id="PTHR12788">
    <property type="entry name" value="PROTEIN-TYROSINE SULFOTRANSFERASE 2"/>
    <property type="match status" value="1"/>
</dbReference>
<proteinExistence type="predicted"/>
<dbReference type="SUPFAM" id="SSF48452">
    <property type="entry name" value="TPR-like"/>
    <property type="match status" value="1"/>
</dbReference>
<dbReference type="SMART" id="SM00028">
    <property type="entry name" value="TPR"/>
    <property type="match status" value="2"/>
</dbReference>
<dbReference type="PANTHER" id="PTHR12788:SF10">
    <property type="entry name" value="PROTEIN-TYROSINE SULFOTRANSFERASE"/>
    <property type="match status" value="1"/>
</dbReference>
<organism evidence="2 3">
    <name type="scientific">Steroidobacter flavus</name>
    <dbReference type="NCBI Taxonomy" id="1842136"/>
    <lineage>
        <taxon>Bacteria</taxon>
        <taxon>Pseudomonadati</taxon>
        <taxon>Pseudomonadota</taxon>
        <taxon>Gammaproteobacteria</taxon>
        <taxon>Steroidobacterales</taxon>
        <taxon>Steroidobacteraceae</taxon>
        <taxon>Steroidobacter</taxon>
    </lineage>
</organism>
<accession>A0ABV8T2G4</accession>
<evidence type="ECO:0000313" key="3">
    <source>
        <dbReference type="Proteomes" id="UP001595904"/>
    </source>
</evidence>
<dbReference type="InterPro" id="IPR011990">
    <property type="entry name" value="TPR-like_helical_dom_sf"/>
</dbReference>
<dbReference type="EMBL" id="JBHSDU010000015">
    <property type="protein sequence ID" value="MFC4314059.1"/>
    <property type="molecule type" value="Genomic_DNA"/>
</dbReference>
<reference evidence="3" key="1">
    <citation type="journal article" date="2019" name="Int. J. Syst. Evol. Microbiol.">
        <title>The Global Catalogue of Microorganisms (GCM) 10K type strain sequencing project: providing services to taxonomists for standard genome sequencing and annotation.</title>
        <authorList>
            <consortium name="The Broad Institute Genomics Platform"/>
            <consortium name="The Broad Institute Genome Sequencing Center for Infectious Disease"/>
            <person name="Wu L."/>
            <person name="Ma J."/>
        </authorList>
    </citation>
    <scope>NUCLEOTIDE SEQUENCE [LARGE SCALE GENOMIC DNA]</scope>
    <source>
        <strain evidence="3">CGMCC 1.10759</strain>
    </source>
</reference>
<gene>
    <name evidence="2" type="ORF">ACFPN2_33605</name>
</gene>
<comment type="caution">
    <text evidence="2">The sequence shown here is derived from an EMBL/GenBank/DDBJ whole genome shotgun (WGS) entry which is preliminary data.</text>
</comment>
<dbReference type="Proteomes" id="UP001595904">
    <property type="component" value="Unassembled WGS sequence"/>
</dbReference>
<name>A0ABV8T2G4_9GAMM</name>
<evidence type="ECO:0000313" key="2">
    <source>
        <dbReference type="EMBL" id="MFC4314059.1"/>
    </source>
</evidence>
<dbReference type="Gene3D" id="1.25.40.10">
    <property type="entry name" value="Tetratricopeptide repeat domain"/>
    <property type="match status" value="1"/>
</dbReference>
<protein>
    <submittedName>
        <fullName evidence="2">Tetratricopeptide repeat-containing sulfotransferase family protein</fullName>
    </submittedName>
</protein>
<dbReference type="Pfam" id="PF13469">
    <property type="entry name" value="Sulfotransfer_3"/>
    <property type="match status" value="1"/>
</dbReference>
<dbReference type="InterPro" id="IPR019734">
    <property type="entry name" value="TPR_rpt"/>
</dbReference>
<keyword evidence="3" id="KW-1185">Reference proteome</keyword>
<sequence>MSAAVSPREFWARAQQYELRGLWDEARSLYETILDREPRHVPARLRMSRFEQISDRYLASKEHAWQAAEAVREHGSTRHIGYVTARLLEFAEEPAVVSLIESVDWSDPNVISQSAVLAQQLWLAGDYRGALRFLEAMARQVPAHPLLIFTRANVYRYLGDMQAAESDYEACLALSPDLADAHWALATHSKARPPLARVNRILDALSRVQPNGIEQAHLFHALFREYDAADQREEAWSALTSGAEIMSRRSAFDSLLEASRLEALIRMPVSLPEPAADAEIVPIFIVGMPRTGTTLLDRILSNHSAVRSLGERNDFQAAVSEASGHFFRSPLHGDRLQLIRELDFKRVGQLYEQRVRRLAADGRYVIDKNPQNLFNLPLILQALPAARVLCLQREPADACFSNLKELFQGDAYPYSYTLSDVADHCLRVRTWLRYWKSIAPHSVRIVSYEDLVRAPEQTTTTVLDFIGLDNQTALHEITRNSAPVSTASSSQVRESIHERGVGAWRRYERQLQPLLARLQVQ</sequence>
<dbReference type="InterPro" id="IPR027417">
    <property type="entry name" value="P-loop_NTPase"/>
</dbReference>
<evidence type="ECO:0000256" key="1">
    <source>
        <dbReference type="ARBA" id="ARBA00022679"/>
    </source>
</evidence>
<keyword evidence="1" id="KW-0808">Transferase</keyword>
<dbReference type="InterPro" id="IPR026634">
    <property type="entry name" value="TPST-like"/>
</dbReference>
<dbReference type="SUPFAM" id="SSF52540">
    <property type="entry name" value="P-loop containing nucleoside triphosphate hydrolases"/>
    <property type="match status" value="1"/>
</dbReference>